<evidence type="ECO:0000313" key="1">
    <source>
        <dbReference type="EMBL" id="GFS72368.1"/>
    </source>
</evidence>
<dbReference type="Proteomes" id="UP000887013">
    <property type="component" value="Unassembled WGS sequence"/>
</dbReference>
<proteinExistence type="predicted"/>
<evidence type="ECO:0000313" key="2">
    <source>
        <dbReference type="Proteomes" id="UP000887013"/>
    </source>
</evidence>
<feature type="non-terminal residue" evidence="1">
    <location>
        <position position="27"/>
    </location>
</feature>
<organism evidence="1 2">
    <name type="scientific">Nephila pilipes</name>
    <name type="common">Giant wood spider</name>
    <name type="synonym">Nephila maculata</name>
    <dbReference type="NCBI Taxonomy" id="299642"/>
    <lineage>
        <taxon>Eukaryota</taxon>
        <taxon>Metazoa</taxon>
        <taxon>Ecdysozoa</taxon>
        <taxon>Arthropoda</taxon>
        <taxon>Chelicerata</taxon>
        <taxon>Arachnida</taxon>
        <taxon>Araneae</taxon>
        <taxon>Araneomorphae</taxon>
        <taxon>Entelegynae</taxon>
        <taxon>Araneoidea</taxon>
        <taxon>Nephilidae</taxon>
        <taxon>Nephila</taxon>
    </lineage>
</organism>
<name>A0A8X6MQG7_NEPPI</name>
<accession>A0A8X6MQG7</accession>
<comment type="caution">
    <text evidence="1">The sequence shown here is derived from an EMBL/GenBank/DDBJ whole genome shotgun (WGS) entry which is preliminary data.</text>
</comment>
<gene>
    <name evidence="1" type="ORF">NPIL_341541</name>
</gene>
<protein>
    <submittedName>
        <fullName evidence="1">Uncharacterized protein</fullName>
    </submittedName>
</protein>
<keyword evidence="2" id="KW-1185">Reference proteome</keyword>
<dbReference type="EMBL" id="BMAW01095878">
    <property type="protein sequence ID" value="GFS72368.1"/>
    <property type="molecule type" value="Genomic_DNA"/>
</dbReference>
<dbReference type="AlphaFoldDB" id="A0A8X6MQG7"/>
<reference evidence="1" key="1">
    <citation type="submission" date="2020-08" db="EMBL/GenBank/DDBJ databases">
        <title>Multicomponent nature underlies the extraordinary mechanical properties of spider dragline silk.</title>
        <authorList>
            <person name="Kono N."/>
            <person name="Nakamura H."/>
            <person name="Mori M."/>
            <person name="Yoshida Y."/>
            <person name="Ohtoshi R."/>
            <person name="Malay A.D."/>
            <person name="Moran D.A.P."/>
            <person name="Tomita M."/>
            <person name="Numata K."/>
            <person name="Arakawa K."/>
        </authorList>
    </citation>
    <scope>NUCLEOTIDE SEQUENCE</scope>
</reference>
<sequence length="27" mass="3192">MDVVTEHFRMMEATEIALKPQRKPEGF</sequence>